<evidence type="ECO:0000256" key="1">
    <source>
        <dbReference type="SAM" id="MobiDB-lite"/>
    </source>
</evidence>
<evidence type="ECO:0000256" key="2">
    <source>
        <dbReference type="SAM" id="Phobius"/>
    </source>
</evidence>
<evidence type="ECO:0000313" key="4">
    <source>
        <dbReference type="Proteomes" id="UP000298416"/>
    </source>
</evidence>
<keyword evidence="2" id="KW-0812">Transmembrane</keyword>
<feature type="region of interest" description="Disordered" evidence="1">
    <location>
        <begin position="175"/>
        <end position="195"/>
    </location>
</feature>
<reference evidence="3" key="2">
    <citation type="submission" date="2020-08" db="EMBL/GenBank/DDBJ databases">
        <title>Plant Genome Project.</title>
        <authorList>
            <person name="Zhang R.-G."/>
        </authorList>
    </citation>
    <scope>NUCLEOTIDE SEQUENCE</scope>
    <source>
        <strain evidence="3">Huo1</strain>
        <tissue evidence="3">Leaf</tissue>
    </source>
</reference>
<comment type="caution">
    <text evidence="3">The sequence shown here is derived from an EMBL/GenBank/DDBJ whole genome shotgun (WGS) entry which is preliminary data.</text>
</comment>
<dbReference type="PANTHER" id="PTHR37241:SF1">
    <property type="entry name" value="NEUROFILAMENT HEAVY PROTEIN"/>
    <property type="match status" value="1"/>
</dbReference>
<gene>
    <name evidence="3" type="ORF">SASPL_115423</name>
</gene>
<feature type="compositionally biased region" description="Low complexity" evidence="1">
    <location>
        <begin position="396"/>
        <end position="409"/>
    </location>
</feature>
<sequence>MDEHLEIPSKLFSSSENRDSIRFTIKSRHRSLSTSLCPITTGPMIVIGFAFAWCLRRGRLICVSGCDQKDEEEMDSEVIYNNFVLPVMTAKSPNVRLRKSLDKNASRRKPVAAKYLTTPRNKKSTSDQSSFQSVQHPKSINVEVPKSLIVAKALVFRSPKKAIKSRKRVLGYSCNSSKKLSDNSSRRQKETKSWESSLDFENLVMKTHKEEMITSEVTKAQESSGNNGNNSYEGERSGLDSEDGDDKENAATSDENRILNRILKQNGRKILEVHGKCDNVRKKGTQLRDTLKEGSSVCVVQREESSKKPSWIKESSIPQPSHCENANVSSTPVVKNVGEEADKVELLLNGSMAVAFKAPKRQESSNRGPFSRVGVVVRNEKFTTHTYFGGTAGEFTSSLSTSTSTYSTSSDEDMSSSEDDISITFTVGGSLFSPLPNRLQRR</sequence>
<keyword evidence="2" id="KW-0472">Membrane</keyword>
<protein>
    <submittedName>
        <fullName evidence="3">Uncharacterized protein</fullName>
    </submittedName>
</protein>
<keyword evidence="2" id="KW-1133">Transmembrane helix</keyword>
<dbReference type="Proteomes" id="UP000298416">
    <property type="component" value="Unassembled WGS sequence"/>
</dbReference>
<feature type="region of interest" description="Disordered" evidence="1">
    <location>
        <begin position="98"/>
        <end position="135"/>
    </location>
</feature>
<feature type="region of interest" description="Disordered" evidence="1">
    <location>
        <begin position="393"/>
        <end position="417"/>
    </location>
</feature>
<dbReference type="EMBL" id="PNBA02000005">
    <property type="protein sequence ID" value="KAG6425000.1"/>
    <property type="molecule type" value="Genomic_DNA"/>
</dbReference>
<dbReference type="AlphaFoldDB" id="A0A8X8Y7J3"/>
<keyword evidence="4" id="KW-1185">Reference proteome</keyword>
<accession>A0A8X8Y7J3</accession>
<evidence type="ECO:0000313" key="3">
    <source>
        <dbReference type="EMBL" id="KAG6425000.1"/>
    </source>
</evidence>
<feature type="transmembrane region" description="Helical" evidence="2">
    <location>
        <begin position="32"/>
        <end position="53"/>
    </location>
</feature>
<feature type="compositionally biased region" description="Polar residues" evidence="1">
    <location>
        <begin position="316"/>
        <end position="328"/>
    </location>
</feature>
<dbReference type="PANTHER" id="PTHR37241">
    <property type="entry name" value="NEUROFILAMENT HEAVY PROTEIN"/>
    <property type="match status" value="1"/>
</dbReference>
<feature type="region of interest" description="Disordered" evidence="1">
    <location>
        <begin position="217"/>
        <end position="258"/>
    </location>
</feature>
<reference evidence="3" key="1">
    <citation type="submission" date="2018-01" db="EMBL/GenBank/DDBJ databases">
        <authorList>
            <person name="Mao J.F."/>
        </authorList>
    </citation>
    <scope>NUCLEOTIDE SEQUENCE</scope>
    <source>
        <strain evidence="3">Huo1</strain>
        <tissue evidence="3">Leaf</tissue>
    </source>
</reference>
<name>A0A8X8Y7J3_SALSN</name>
<feature type="compositionally biased region" description="Low complexity" evidence="1">
    <location>
        <begin position="222"/>
        <end position="232"/>
    </location>
</feature>
<feature type="compositionally biased region" description="Basic and acidic residues" evidence="1">
    <location>
        <begin position="179"/>
        <end position="193"/>
    </location>
</feature>
<feature type="region of interest" description="Disordered" evidence="1">
    <location>
        <begin position="309"/>
        <end position="328"/>
    </location>
</feature>
<proteinExistence type="predicted"/>
<organism evidence="3">
    <name type="scientific">Salvia splendens</name>
    <name type="common">Scarlet sage</name>
    <dbReference type="NCBI Taxonomy" id="180675"/>
    <lineage>
        <taxon>Eukaryota</taxon>
        <taxon>Viridiplantae</taxon>
        <taxon>Streptophyta</taxon>
        <taxon>Embryophyta</taxon>
        <taxon>Tracheophyta</taxon>
        <taxon>Spermatophyta</taxon>
        <taxon>Magnoliopsida</taxon>
        <taxon>eudicotyledons</taxon>
        <taxon>Gunneridae</taxon>
        <taxon>Pentapetalae</taxon>
        <taxon>asterids</taxon>
        <taxon>lamiids</taxon>
        <taxon>Lamiales</taxon>
        <taxon>Lamiaceae</taxon>
        <taxon>Nepetoideae</taxon>
        <taxon>Mentheae</taxon>
        <taxon>Salviinae</taxon>
        <taxon>Salvia</taxon>
        <taxon>Salvia subgen. Calosphace</taxon>
        <taxon>core Calosphace</taxon>
    </lineage>
</organism>
<feature type="compositionally biased region" description="Polar residues" evidence="1">
    <location>
        <begin position="126"/>
        <end position="135"/>
    </location>
</feature>